<dbReference type="AlphaFoldDB" id="A0A2P5BMR9"/>
<feature type="transmembrane region" description="Helical" evidence="10">
    <location>
        <begin position="173"/>
        <end position="193"/>
    </location>
</feature>
<evidence type="ECO:0000256" key="10">
    <source>
        <dbReference type="SAM" id="Phobius"/>
    </source>
</evidence>
<keyword evidence="3" id="KW-0633">Potassium transport</keyword>
<comment type="similarity">
    <text evidence="9">Belongs to the monovalent cation:proton antiporter 2 (CPA2) transporter (TC 2.A.37) family. CHX (TC 2.A.37.4) subfamily.</text>
</comment>
<evidence type="ECO:0000256" key="7">
    <source>
        <dbReference type="ARBA" id="ARBA00023065"/>
    </source>
</evidence>
<dbReference type="OrthoDB" id="1938353at2759"/>
<dbReference type="InterPro" id="IPR038770">
    <property type="entry name" value="Na+/solute_symporter_sf"/>
</dbReference>
<keyword evidence="6 10" id="KW-1133">Transmembrane helix</keyword>
<evidence type="ECO:0000256" key="8">
    <source>
        <dbReference type="ARBA" id="ARBA00023136"/>
    </source>
</evidence>
<keyword evidence="15" id="KW-1185">Reference proteome</keyword>
<comment type="caution">
    <text evidence="14">The sequence shown here is derived from an EMBL/GenBank/DDBJ whole genome shotgun (WGS) entry which is preliminary data.</text>
</comment>
<feature type="domain" description="Cation/H(+) antiporter C-terminal" evidence="13">
    <location>
        <begin position="635"/>
        <end position="784"/>
    </location>
</feature>
<dbReference type="InterPro" id="IPR006153">
    <property type="entry name" value="Cation/H_exchanger_TM"/>
</dbReference>
<dbReference type="GO" id="GO:0006813">
    <property type="term" value="P:potassium ion transport"/>
    <property type="evidence" value="ECO:0007669"/>
    <property type="project" value="UniProtKB-KW"/>
</dbReference>
<keyword evidence="14" id="KW-0548">Nucleotidyltransferase</keyword>
<proteinExistence type="inferred from homology"/>
<feature type="transmembrane region" description="Helical" evidence="10">
    <location>
        <begin position="205"/>
        <end position="231"/>
    </location>
</feature>
<sequence length="789" mass="86855">MGENSLIQNNTRFNTCMELPPQVNSPGFWKTPSPSSKGLLKNSLPELELQMIIIFCISQTFNFVLKRFGIPKLSSDIITGLVLSYALVDGKGNPINERLFTPAGEQVIGTISVFGFALFLFLTGVKMNVGMIPKTGTKATTIGVAALTVPFLCGLITRELIGGSVTPQDKDKLSFVFVTQTLVPFPVIASLITELNILTSELGRLGLSAALVSDLISFSLTASFITVRIYMESASKALVDITATIAYVAIVVFVVRPLTFSIIKNTPEGRPVKDVYVYSIIVLAIASSLFSDAVDQQVYMGPYILGLAIPDGPPLGSAIASKLDCFVTGVFVPLYVTTSVLRADLRKFKFDALMISNIILVMVITVSKFFACFISCTFYEMPRLDSWALAFIMTSKGVVELGLYTLFKDLNSLAESTFNFLIISILAISAIVPILVKFLYDPSRKYAGYQKRNVMHLKPNAELRVLVCIHRPDDIPAMINLLTASCPTREAPINVSVLHLIELIGRSSPIFISHQVQRKTLSDVSYSQNVILAFNLFENNHWQSITVNTSTAVSPPKSMHEDICTLALDKLTSLIILPFHRKWSLDGDVEFDDNMLRSLNSSVLEIAPCSVGILVNRGYTGRAGILLSSLDAYRFSVCMIFLGGRDDREALTYAKRMSNETSITLTVIHLVAPEEDEVDDERKWDIILDSEVLKDVKHNSLSGNQHKRYVQELTNDGSEMATIVRGLVDEYDLIIAGRSHGIGSRQISGLDLGWTEFPELGVIGDLLASTDIYSRASVLVIRQQKTDDD</sequence>
<feature type="transmembrane region" description="Helical" evidence="10">
    <location>
        <begin position="418"/>
        <end position="440"/>
    </location>
</feature>
<evidence type="ECO:0000256" key="2">
    <source>
        <dbReference type="ARBA" id="ARBA00022448"/>
    </source>
</evidence>
<feature type="transmembrane region" description="Helical" evidence="10">
    <location>
        <begin position="358"/>
        <end position="381"/>
    </location>
</feature>
<dbReference type="Pfam" id="PF23256">
    <property type="entry name" value="CHX17_2nd"/>
    <property type="match status" value="1"/>
</dbReference>
<name>A0A2P5BMR9_PARAD</name>
<evidence type="ECO:0000259" key="11">
    <source>
        <dbReference type="Pfam" id="PF00999"/>
    </source>
</evidence>
<dbReference type="Gene3D" id="1.20.1530.20">
    <property type="match status" value="1"/>
</dbReference>
<evidence type="ECO:0000256" key="6">
    <source>
        <dbReference type="ARBA" id="ARBA00022989"/>
    </source>
</evidence>
<dbReference type="Pfam" id="PF23259">
    <property type="entry name" value="CHX17_C"/>
    <property type="match status" value="1"/>
</dbReference>
<dbReference type="InterPro" id="IPR057291">
    <property type="entry name" value="CHX17_2nd"/>
</dbReference>
<evidence type="ECO:0000313" key="15">
    <source>
        <dbReference type="Proteomes" id="UP000237105"/>
    </source>
</evidence>
<accession>A0A2P5BMR9</accession>
<dbReference type="GO" id="GO:0016020">
    <property type="term" value="C:membrane"/>
    <property type="evidence" value="ECO:0007669"/>
    <property type="project" value="UniProtKB-SubCell"/>
</dbReference>
<feature type="transmembrane region" description="Helical" evidence="10">
    <location>
        <begin position="387"/>
        <end position="406"/>
    </location>
</feature>
<dbReference type="GO" id="GO:0015297">
    <property type="term" value="F:antiporter activity"/>
    <property type="evidence" value="ECO:0007669"/>
    <property type="project" value="InterPro"/>
</dbReference>
<dbReference type="PANTHER" id="PTHR32468:SF17">
    <property type="entry name" value="CATION_H(+) ANTIPORTER 4"/>
    <property type="match status" value="1"/>
</dbReference>
<dbReference type="Proteomes" id="UP000237105">
    <property type="component" value="Unassembled WGS sequence"/>
</dbReference>
<dbReference type="GO" id="GO:1902600">
    <property type="term" value="P:proton transmembrane transport"/>
    <property type="evidence" value="ECO:0007669"/>
    <property type="project" value="InterPro"/>
</dbReference>
<dbReference type="Pfam" id="PF00999">
    <property type="entry name" value="Na_H_Exchanger"/>
    <property type="match status" value="1"/>
</dbReference>
<reference evidence="15" key="1">
    <citation type="submission" date="2016-06" db="EMBL/GenBank/DDBJ databases">
        <title>Parallel loss of symbiosis genes in relatives of nitrogen-fixing non-legume Parasponia.</title>
        <authorList>
            <person name="Van Velzen R."/>
            <person name="Holmer R."/>
            <person name="Bu F."/>
            <person name="Rutten L."/>
            <person name="Van Zeijl A."/>
            <person name="Liu W."/>
            <person name="Santuari L."/>
            <person name="Cao Q."/>
            <person name="Sharma T."/>
            <person name="Shen D."/>
            <person name="Roswanjaya Y."/>
            <person name="Wardhani T."/>
            <person name="Kalhor M.S."/>
            <person name="Jansen J."/>
            <person name="Van den Hoogen J."/>
            <person name="Gungor B."/>
            <person name="Hartog M."/>
            <person name="Hontelez J."/>
            <person name="Verver J."/>
            <person name="Yang W.-C."/>
            <person name="Schijlen E."/>
            <person name="Repin R."/>
            <person name="Schilthuizen M."/>
            <person name="Schranz E."/>
            <person name="Heidstra R."/>
            <person name="Miyata K."/>
            <person name="Fedorova E."/>
            <person name="Kohlen W."/>
            <person name="Bisseling T."/>
            <person name="Smit S."/>
            <person name="Geurts R."/>
        </authorList>
    </citation>
    <scope>NUCLEOTIDE SEQUENCE [LARGE SCALE GENOMIC DNA]</scope>
    <source>
        <strain evidence="15">cv. WU1-14</strain>
    </source>
</reference>
<feature type="transmembrane region" description="Helical" evidence="10">
    <location>
        <begin position="141"/>
        <end position="161"/>
    </location>
</feature>
<keyword evidence="2" id="KW-0813">Transport</keyword>
<feature type="domain" description="Cation/H(+) antiporter central" evidence="12">
    <location>
        <begin position="497"/>
        <end position="624"/>
    </location>
</feature>
<keyword evidence="5" id="KW-0630">Potassium</keyword>
<evidence type="ECO:0000259" key="12">
    <source>
        <dbReference type="Pfam" id="PF23256"/>
    </source>
</evidence>
<feature type="domain" description="Cation/H+ exchanger transmembrane" evidence="11">
    <location>
        <begin position="59"/>
        <end position="437"/>
    </location>
</feature>
<evidence type="ECO:0000256" key="3">
    <source>
        <dbReference type="ARBA" id="ARBA00022538"/>
    </source>
</evidence>
<dbReference type="GO" id="GO:0006885">
    <property type="term" value="P:regulation of pH"/>
    <property type="evidence" value="ECO:0007669"/>
    <property type="project" value="TreeGrafter"/>
</dbReference>
<dbReference type="GO" id="GO:0012505">
    <property type="term" value="C:endomembrane system"/>
    <property type="evidence" value="ECO:0007669"/>
    <property type="project" value="TreeGrafter"/>
</dbReference>
<evidence type="ECO:0000256" key="1">
    <source>
        <dbReference type="ARBA" id="ARBA00004141"/>
    </source>
</evidence>
<keyword evidence="7" id="KW-0406">Ion transport</keyword>
<feature type="transmembrane region" description="Helical" evidence="10">
    <location>
        <begin position="314"/>
        <end position="337"/>
    </location>
</feature>
<feature type="transmembrane region" description="Helical" evidence="10">
    <location>
        <begin position="108"/>
        <end position="129"/>
    </location>
</feature>
<dbReference type="EMBL" id="JXTB01000250">
    <property type="protein sequence ID" value="PON50088.1"/>
    <property type="molecule type" value="Genomic_DNA"/>
</dbReference>
<dbReference type="PANTHER" id="PTHR32468">
    <property type="entry name" value="CATION/H + ANTIPORTER"/>
    <property type="match status" value="1"/>
</dbReference>
<gene>
    <name evidence="14" type="ORF">PanWU01x14_225300</name>
</gene>
<dbReference type="InterPro" id="IPR057290">
    <property type="entry name" value="CHX17_C"/>
</dbReference>
<evidence type="ECO:0000256" key="9">
    <source>
        <dbReference type="ARBA" id="ARBA00038341"/>
    </source>
</evidence>
<evidence type="ECO:0000256" key="4">
    <source>
        <dbReference type="ARBA" id="ARBA00022692"/>
    </source>
</evidence>
<keyword evidence="8 10" id="KW-0472">Membrane</keyword>
<evidence type="ECO:0000256" key="5">
    <source>
        <dbReference type="ARBA" id="ARBA00022958"/>
    </source>
</evidence>
<feature type="transmembrane region" description="Helical" evidence="10">
    <location>
        <begin position="275"/>
        <end position="294"/>
    </location>
</feature>
<keyword evidence="14" id="KW-0808">Transferase</keyword>
<evidence type="ECO:0000313" key="14">
    <source>
        <dbReference type="EMBL" id="PON50088.1"/>
    </source>
</evidence>
<dbReference type="InterPro" id="IPR050794">
    <property type="entry name" value="CPA2_transporter"/>
</dbReference>
<keyword evidence="4 10" id="KW-0812">Transmembrane</keyword>
<evidence type="ECO:0000259" key="13">
    <source>
        <dbReference type="Pfam" id="PF23259"/>
    </source>
</evidence>
<organism evidence="14 15">
    <name type="scientific">Parasponia andersonii</name>
    <name type="common">Sponia andersonii</name>
    <dbReference type="NCBI Taxonomy" id="3476"/>
    <lineage>
        <taxon>Eukaryota</taxon>
        <taxon>Viridiplantae</taxon>
        <taxon>Streptophyta</taxon>
        <taxon>Embryophyta</taxon>
        <taxon>Tracheophyta</taxon>
        <taxon>Spermatophyta</taxon>
        <taxon>Magnoliopsida</taxon>
        <taxon>eudicotyledons</taxon>
        <taxon>Gunneridae</taxon>
        <taxon>Pentapetalae</taxon>
        <taxon>rosids</taxon>
        <taxon>fabids</taxon>
        <taxon>Rosales</taxon>
        <taxon>Cannabaceae</taxon>
        <taxon>Parasponia</taxon>
    </lineage>
</organism>
<comment type="subcellular location">
    <subcellularLocation>
        <location evidence="1">Membrane</location>
        <topology evidence="1">Multi-pass membrane protein</topology>
    </subcellularLocation>
</comment>
<protein>
    <submittedName>
        <fullName evidence="14">DNA-directed DNA polymerase</fullName>
    </submittedName>
</protein>
<keyword evidence="14" id="KW-0239">DNA-directed DNA polymerase</keyword>
<feature type="transmembrane region" description="Helical" evidence="10">
    <location>
        <begin position="237"/>
        <end position="255"/>
    </location>
</feature>
<dbReference type="GO" id="GO:0003887">
    <property type="term" value="F:DNA-directed DNA polymerase activity"/>
    <property type="evidence" value="ECO:0007669"/>
    <property type="project" value="UniProtKB-KW"/>
</dbReference>